<evidence type="ECO:0000256" key="7">
    <source>
        <dbReference type="ARBA" id="ARBA00023004"/>
    </source>
</evidence>
<evidence type="ECO:0000313" key="11">
    <source>
        <dbReference type="EMBL" id="EID52932.1"/>
    </source>
</evidence>
<dbReference type="GO" id="GO:0046872">
    <property type="term" value="F:metal ion binding"/>
    <property type="evidence" value="ECO:0007669"/>
    <property type="project" value="UniProtKB-KW"/>
</dbReference>
<gene>
    <name evidence="11" type="ORF">SacxiDRAFT_0663</name>
</gene>
<evidence type="ECO:0000256" key="9">
    <source>
        <dbReference type="ARBA" id="ARBA00023204"/>
    </source>
</evidence>
<dbReference type="InterPro" id="IPR005122">
    <property type="entry name" value="Uracil-DNA_glycosylase-like"/>
</dbReference>
<dbReference type="OrthoDB" id="5290748at2"/>
<dbReference type="SUPFAM" id="SSF52141">
    <property type="entry name" value="Uracil-DNA glycosylase-like"/>
    <property type="match status" value="1"/>
</dbReference>
<keyword evidence="8" id="KW-0411">Iron-sulfur</keyword>
<name>I0UYH9_9PSEU</name>
<evidence type="ECO:0000256" key="8">
    <source>
        <dbReference type="ARBA" id="ARBA00023014"/>
    </source>
</evidence>
<dbReference type="SMART" id="SM00987">
    <property type="entry name" value="UreE_C"/>
    <property type="match status" value="1"/>
</dbReference>
<proteinExistence type="inferred from homology"/>
<keyword evidence="3" id="KW-0004">4Fe-4S</keyword>
<evidence type="ECO:0000256" key="4">
    <source>
        <dbReference type="ARBA" id="ARBA00022723"/>
    </source>
</evidence>
<dbReference type="NCBIfam" id="TIGR00758">
    <property type="entry name" value="UDG_fam4"/>
    <property type="match status" value="1"/>
</dbReference>
<dbReference type="SMART" id="SM00986">
    <property type="entry name" value="UDG"/>
    <property type="match status" value="1"/>
</dbReference>
<dbReference type="PANTHER" id="PTHR33693:SF9">
    <property type="entry name" value="TYPE-4 URACIL-DNA GLYCOSYLASE"/>
    <property type="match status" value="1"/>
</dbReference>
<dbReference type="Pfam" id="PF03167">
    <property type="entry name" value="UDG"/>
    <property type="match status" value="1"/>
</dbReference>
<evidence type="ECO:0000256" key="5">
    <source>
        <dbReference type="ARBA" id="ARBA00022763"/>
    </source>
</evidence>
<evidence type="ECO:0000256" key="2">
    <source>
        <dbReference type="ARBA" id="ARBA00019403"/>
    </source>
</evidence>
<dbReference type="EMBL" id="JH636049">
    <property type="protein sequence ID" value="EID52932.1"/>
    <property type="molecule type" value="Genomic_DNA"/>
</dbReference>
<protein>
    <recommendedName>
        <fullName evidence="2">Type-4 uracil-DNA glycosylase</fullName>
    </recommendedName>
</protein>
<evidence type="ECO:0000256" key="1">
    <source>
        <dbReference type="ARBA" id="ARBA00006521"/>
    </source>
</evidence>
<keyword evidence="6" id="KW-0378">Hydrolase</keyword>
<sequence length="217" mass="23552">MVAYEGAQRFLPRERDLSALREASADCRGCDLYAEATQTVFGEGSVRARLVMVGEVPGDREDREGRPFVGPAGGLLDRALADAGIDRDDVYVTNAVKHFRFTRDDRASRRIHKKPSRSQIVACRPWLLAELDTVKPDVVVALGATAAQSLFGKDFRVSSRRGEVLELPGPPDLPLAVATVHPSAVLRARDSERDSAYAGLVADLAVVAKAASRRTAR</sequence>
<dbReference type="GO" id="GO:0051539">
    <property type="term" value="F:4 iron, 4 sulfur cluster binding"/>
    <property type="evidence" value="ECO:0007669"/>
    <property type="project" value="UniProtKB-KW"/>
</dbReference>
<dbReference type="HOGENOM" id="CLU_044815_1_3_11"/>
<evidence type="ECO:0000313" key="12">
    <source>
        <dbReference type="Proteomes" id="UP000004691"/>
    </source>
</evidence>
<dbReference type="Gene3D" id="3.40.470.10">
    <property type="entry name" value="Uracil-DNA glycosylase-like domain"/>
    <property type="match status" value="1"/>
</dbReference>
<dbReference type="Proteomes" id="UP000004691">
    <property type="component" value="Unassembled WGS sequence"/>
</dbReference>
<feature type="domain" description="Uracil-DNA glycosylase-like" evidence="10">
    <location>
        <begin position="41"/>
        <end position="205"/>
    </location>
</feature>
<evidence type="ECO:0000256" key="3">
    <source>
        <dbReference type="ARBA" id="ARBA00022485"/>
    </source>
</evidence>
<keyword evidence="9" id="KW-0234">DNA repair</keyword>
<dbReference type="PANTHER" id="PTHR33693">
    <property type="entry name" value="TYPE-5 URACIL-DNA GLYCOSYLASE"/>
    <property type="match status" value="1"/>
</dbReference>
<dbReference type="CDD" id="cd10030">
    <property type="entry name" value="UDG-F4_TTUDGA_SPO1dp_like"/>
    <property type="match status" value="1"/>
</dbReference>
<reference evidence="11 12" key="1">
    <citation type="submission" date="2012-01" db="EMBL/GenBank/DDBJ databases">
        <title>Improved High-Quality Draft sequence of Saccharomonospora xinjiangensis XJ-54.</title>
        <authorList>
            <consortium name="US DOE Joint Genome Institute"/>
            <person name="Lucas S."/>
            <person name="Han J."/>
            <person name="Lapidus A."/>
            <person name="Cheng J.-F."/>
            <person name="Goodwin L."/>
            <person name="Pitluck S."/>
            <person name="Peters L."/>
            <person name="Mikhailova N."/>
            <person name="Teshima H."/>
            <person name="Detter J.C."/>
            <person name="Han C."/>
            <person name="Tapia R."/>
            <person name="Land M."/>
            <person name="Hauser L."/>
            <person name="Kyrpides N."/>
            <person name="Ivanova N."/>
            <person name="Pagani I."/>
            <person name="Brambilla E.-M."/>
            <person name="Klenk H.-P."/>
            <person name="Woyke T."/>
        </authorList>
    </citation>
    <scope>NUCLEOTIDE SEQUENCE [LARGE SCALE GENOMIC DNA]</scope>
    <source>
        <strain evidence="11 12">XJ-54</strain>
    </source>
</reference>
<evidence type="ECO:0000256" key="6">
    <source>
        <dbReference type="ARBA" id="ARBA00022801"/>
    </source>
</evidence>
<dbReference type="NCBIfam" id="TIGR03914">
    <property type="entry name" value="UDG_fam_dom"/>
    <property type="match status" value="1"/>
</dbReference>
<organism evidence="11 12">
    <name type="scientific">Saccharomonospora xinjiangensis XJ-54</name>
    <dbReference type="NCBI Taxonomy" id="882086"/>
    <lineage>
        <taxon>Bacteria</taxon>
        <taxon>Bacillati</taxon>
        <taxon>Actinomycetota</taxon>
        <taxon>Actinomycetes</taxon>
        <taxon>Pseudonocardiales</taxon>
        <taxon>Pseudonocardiaceae</taxon>
        <taxon>Saccharomonospora</taxon>
    </lineage>
</organism>
<dbReference type="RefSeq" id="WP_006237039.1">
    <property type="nucleotide sequence ID" value="NZ_JH636049.1"/>
</dbReference>
<keyword evidence="7" id="KW-0408">Iron</keyword>
<dbReference type="GO" id="GO:0097506">
    <property type="term" value="F:deaminated base DNA N-glycosylase activity"/>
    <property type="evidence" value="ECO:0007669"/>
    <property type="project" value="UniProtKB-ARBA"/>
</dbReference>
<keyword evidence="5" id="KW-0227">DNA damage</keyword>
<evidence type="ECO:0000259" key="10">
    <source>
        <dbReference type="SMART" id="SM00986"/>
    </source>
</evidence>
<dbReference type="eggNOG" id="COG1573">
    <property type="taxonomic scope" value="Bacteria"/>
</dbReference>
<dbReference type="InterPro" id="IPR005273">
    <property type="entry name" value="Ura-DNA_glyco_family4"/>
</dbReference>
<keyword evidence="12" id="KW-1185">Reference proteome</keyword>
<keyword evidence="4" id="KW-0479">Metal-binding</keyword>
<dbReference type="InterPro" id="IPR051536">
    <property type="entry name" value="UDG_Type-4/5"/>
</dbReference>
<comment type="similarity">
    <text evidence="1">Belongs to the uracil-DNA glycosylase (UDG) superfamily. Type 4 (UDGa) family.</text>
</comment>
<dbReference type="InterPro" id="IPR036895">
    <property type="entry name" value="Uracil-DNA_glycosylase-like_sf"/>
</dbReference>
<dbReference type="AlphaFoldDB" id="I0UYH9"/>
<dbReference type="GO" id="GO:0006281">
    <property type="term" value="P:DNA repair"/>
    <property type="evidence" value="ECO:0007669"/>
    <property type="project" value="UniProtKB-KW"/>
</dbReference>
<accession>I0UYH9</accession>
<dbReference type="STRING" id="882086.SacxiDRAFT_0663"/>